<proteinExistence type="predicted"/>
<evidence type="ECO:0008006" key="4">
    <source>
        <dbReference type="Google" id="ProtNLM"/>
    </source>
</evidence>
<evidence type="ECO:0000313" key="3">
    <source>
        <dbReference type="Proteomes" id="UP001156613"/>
    </source>
</evidence>
<gene>
    <name evidence="2" type="ORF">GCM10010937_14490</name>
</gene>
<sequence>MAKVRKTLQEMIEEQEKKKEAVSNRLKALKAREATSEKKADTRRKVILGAMVMHMAQNDDAEAVSVLERALRQLTKERDREVFADWSWKADPNNE</sequence>
<dbReference type="Proteomes" id="UP001156613">
    <property type="component" value="Unassembled WGS sequence"/>
</dbReference>
<reference evidence="3" key="1">
    <citation type="journal article" date="2019" name="Int. J. Syst. Evol. Microbiol.">
        <title>The Global Catalogue of Microorganisms (GCM) 10K type strain sequencing project: providing services to taxonomists for standard genome sequencing and annotation.</title>
        <authorList>
            <consortium name="The Broad Institute Genomics Platform"/>
            <consortium name="The Broad Institute Genome Sequencing Center for Infectious Disease"/>
            <person name="Wu L."/>
            <person name="Ma J."/>
        </authorList>
    </citation>
    <scope>NUCLEOTIDE SEQUENCE [LARGE SCALE GENOMIC DNA]</scope>
    <source>
        <strain evidence="3">NBRC 3271</strain>
    </source>
</reference>
<keyword evidence="1" id="KW-0175">Coiled coil</keyword>
<name>A0ABQ5WHJ7_GLUJA</name>
<organism evidence="2 3">
    <name type="scientific">Gluconobacter japonicus</name>
    <dbReference type="NCBI Taxonomy" id="376620"/>
    <lineage>
        <taxon>Bacteria</taxon>
        <taxon>Pseudomonadati</taxon>
        <taxon>Pseudomonadota</taxon>
        <taxon>Alphaproteobacteria</taxon>
        <taxon>Acetobacterales</taxon>
        <taxon>Acetobacteraceae</taxon>
        <taxon>Gluconobacter</taxon>
    </lineage>
</organism>
<evidence type="ECO:0000313" key="2">
    <source>
        <dbReference type="EMBL" id="GLQ59646.1"/>
    </source>
</evidence>
<evidence type="ECO:0000256" key="1">
    <source>
        <dbReference type="SAM" id="Coils"/>
    </source>
</evidence>
<dbReference type="EMBL" id="BSNT01000047">
    <property type="protein sequence ID" value="GLQ59646.1"/>
    <property type="molecule type" value="Genomic_DNA"/>
</dbReference>
<feature type="coiled-coil region" evidence="1">
    <location>
        <begin position="1"/>
        <end position="39"/>
    </location>
</feature>
<protein>
    <recommendedName>
        <fullName evidence="4">Mobilization protein</fullName>
    </recommendedName>
</protein>
<accession>A0ABQ5WHJ7</accession>
<keyword evidence="3" id="KW-1185">Reference proteome</keyword>
<comment type="caution">
    <text evidence="2">The sequence shown here is derived from an EMBL/GenBank/DDBJ whole genome shotgun (WGS) entry which is preliminary data.</text>
</comment>
<dbReference type="RefSeq" id="WP_197457254.1">
    <property type="nucleotide sequence ID" value="NZ_BEWO01000044.1"/>
</dbReference>